<dbReference type="PROSITE" id="PS50234">
    <property type="entry name" value="VWFA"/>
    <property type="match status" value="1"/>
</dbReference>
<name>A0AA43GND5_9CYAN</name>
<comment type="caution">
    <text evidence="3">The sequence shown here is derived from an EMBL/GenBank/DDBJ whole genome shotgun (WGS) entry which is preliminary data.</text>
</comment>
<dbReference type="PANTHER" id="PTHR24020">
    <property type="entry name" value="COLLAGEN ALPHA"/>
    <property type="match status" value="1"/>
</dbReference>
<dbReference type="SMART" id="SM00327">
    <property type="entry name" value="VWA"/>
    <property type="match status" value="1"/>
</dbReference>
<keyword evidence="4" id="KW-1185">Reference proteome</keyword>
<feature type="transmembrane region" description="Helical" evidence="1">
    <location>
        <begin position="229"/>
        <end position="253"/>
    </location>
</feature>
<feature type="transmembrane region" description="Helical" evidence="1">
    <location>
        <begin position="274"/>
        <end position="294"/>
    </location>
</feature>
<dbReference type="InterPro" id="IPR050525">
    <property type="entry name" value="ECM_Assembly_Org"/>
</dbReference>
<reference evidence="3 4" key="1">
    <citation type="journal article" date="2023" name="J. Phycol.">
        <title>Chrysosporum ovalisporum is synonymous with the true-branching cyanobacterium Umezakia natans (Nostocales/Aphanizomenonaceae).</title>
        <authorList>
            <person name="McGregor G.B."/>
            <person name="Sendall B.C."/>
            <person name="Niiyama Y."/>
            <person name="Tuji A."/>
            <person name="Willis A."/>
        </authorList>
    </citation>
    <scope>NUCLEOTIDE SEQUENCE [LARGE SCALE GENOMIC DNA]</scope>
    <source>
        <strain evidence="3 4">ANA360D</strain>
    </source>
</reference>
<dbReference type="SUPFAM" id="SSF53300">
    <property type="entry name" value="vWA-like"/>
    <property type="match status" value="1"/>
</dbReference>
<keyword evidence="1" id="KW-1133">Transmembrane helix</keyword>
<keyword evidence="1" id="KW-0472">Membrane</keyword>
<dbReference type="CDD" id="cd00198">
    <property type="entry name" value="vWFA"/>
    <property type="match status" value="1"/>
</dbReference>
<evidence type="ECO:0000313" key="4">
    <source>
        <dbReference type="Proteomes" id="UP001159387"/>
    </source>
</evidence>
<keyword evidence="1" id="KW-0812">Transmembrane</keyword>
<evidence type="ECO:0000256" key="1">
    <source>
        <dbReference type="SAM" id="Phobius"/>
    </source>
</evidence>
<dbReference type="Gene3D" id="3.40.50.410">
    <property type="entry name" value="von Willebrand factor, type A domain"/>
    <property type="match status" value="1"/>
</dbReference>
<evidence type="ECO:0000259" key="2">
    <source>
        <dbReference type="PROSITE" id="PS50234"/>
    </source>
</evidence>
<dbReference type="AlphaFoldDB" id="A0AA43GND5"/>
<dbReference type="EMBL" id="JANQDH010000005">
    <property type="protein sequence ID" value="MDH6058943.1"/>
    <property type="molecule type" value="Genomic_DNA"/>
</dbReference>
<dbReference type="RefSeq" id="WP_280652964.1">
    <property type="nucleotide sequence ID" value="NZ_JANQDH010000005.1"/>
</dbReference>
<sequence length="491" mass="52684">MQNILRNLRRNKPLLFGIYGALGCVMAAILLGEPLLDLTKLASSAPPAQAIVLLIDTSSSMRDGKLAEVKTAASQFVQRRNLDQDQVAVVNFGLEVNTVTPLTNNLTTLQNAINSLSEDGSTPMAQGIAQAMTELQSTNLRPHIVLFTDGVPDRPDFAYDSALIARNQQVNLIAVATGNADTDYLGQLTGDRSLVFYANSGNFDQAFRNAEAVIYKQLVESTSSAEYGLLYSILRIGAWTALLAVGISLSLIMGQNQYMHRPLLTTNKAIISTIGSFTAGMVAGGTGQLLFLPLASTLVLEPVARIIGWVILGALVGGGTRFFVPNLQPKNALMGGIIGGTMGAMGFILAANTFGDISGRLSGATILGFCIGLMIAWVEQKQLSEQPYLLVRWTPTEKTPYLLGARPILIGTSLEAQIPLNASDGYTPITAKIYTQGENIIMAFDQEYASRKNMKKLTHQLNIGDTRTLGNITLEIKSSPQEKTTKPEASG</sequence>
<feature type="domain" description="VWFA" evidence="2">
    <location>
        <begin position="50"/>
        <end position="218"/>
    </location>
</feature>
<dbReference type="PROSITE" id="PS51257">
    <property type="entry name" value="PROKAR_LIPOPROTEIN"/>
    <property type="match status" value="1"/>
</dbReference>
<dbReference type="InterPro" id="IPR036465">
    <property type="entry name" value="vWFA_dom_sf"/>
</dbReference>
<evidence type="ECO:0000313" key="3">
    <source>
        <dbReference type="EMBL" id="MDH6058943.1"/>
    </source>
</evidence>
<dbReference type="Pfam" id="PF00092">
    <property type="entry name" value="VWA"/>
    <property type="match status" value="1"/>
</dbReference>
<dbReference type="InterPro" id="IPR002035">
    <property type="entry name" value="VWF_A"/>
</dbReference>
<feature type="transmembrane region" description="Helical" evidence="1">
    <location>
        <begin position="357"/>
        <end position="378"/>
    </location>
</feature>
<dbReference type="PANTHER" id="PTHR24020:SF20">
    <property type="entry name" value="PH DOMAIN-CONTAINING PROTEIN"/>
    <property type="match status" value="1"/>
</dbReference>
<accession>A0AA43GND5</accession>
<organism evidence="3 4">
    <name type="scientific">Chrysosporum bergii ANA360D</name>
    <dbReference type="NCBI Taxonomy" id="617107"/>
    <lineage>
        <taxon>Bacteria</taxon>
        <taxon>Bacillati</taxon>
        <taxon>Cyanobacteriota</taxon>
        <taxon>Cyanophyceae</taxon>
        <taxon>Nostocales</taxon>
        <taxon>Nodulariaceae</taxon>
        <taxon>Chrysosporum</taxon>
    </lineage>
</organism>
<protein>
    <submittedName>
        <fullName evidence="3">VWA domain-containing protein</fullName>
    </submittedName>
</protein>
<proteinExistence type="predicted"/>
<dbReference type="Proteomes" id="UP001159387">
    <property type="component" value="Unassembled WGS sequence"/>
</dbReference>
<feature type="transmembrane region" description="Helical" evidence="1">
    <location>
        <begin position="306"/>
        <end position="324"/>
    </location>
</feature>
<gene>
    <name evidence="3" type="ORF">NWP17_00520</name>
</gene>
<feature type="transmembrane region" description="Helical" evidence="1">
    <location>
        <begin position="331"/>
        <end position="351"/>
    </location>
</feature>